<dbReference type="Pfam" id="PF00702">
    <property type="entry name" value="Hydrolase"/>
    <property type="match status" value="1"/>
</dbReference>
<evidence type="ECO:0000259" key="15">
    <source>
        <dbReference type="PROSITE" id="PS51671"/>
    </source>
</evidence>
<dbReference type="InterPro" id="IPR049148">
    <property type="entry name" value="PSP_ACT"/>
</dbReference>
<keyword evidence="8 16" id="KW-0378">Hydrolase</keyword>
<comment type="caution">
    <text evidence="16">The sequence shown here is derived from an EMBL/GenBank/DDBJ whole genome shotgun (WGS) entry which is preliminary data.</text>
</comment>
<dbReference type="Pfam" id="PF13740">
    <property type="entry name" value="ACT_6"/>
    <property type="match status" value="1"/>
</dbReference>
<gene>
    <name evidence="16" type="ORF">STIAU_2836</name>
</gene>
<keyword evidence="6" id="KW-0028">Amino-acid biosynthesis</keyword>
<keyword evidence="10" id="KW-0718">Serine biosynthesis</keyword>
<dbReference type="CDD" id="cd07500">
    <property type="entry name" value="HAD_PSP"/>
    <property type="match status" value="1"/>
</dbReference>
<dbReference type="EMBL" id="AAMD01000326">
    <property type="protein sequence ID" value="EAU61802.1"/>
    <property type="molecule type" value="Genomic_DNA"/>
</dbReference>
<comment type="cofactor">
    <cofactor evidence="1">
        <name>Mg(2+)</name>
        <dbReference type="ChEBI" id="CHEBI:18420"/>
    </cofactor>
</comment>
<evidence type="ECO:0000256" key="2">
    <source>
        <dbReference type="ARBA" id="ARBA00005135"/>
    </source>
</evidence>
<dbReference type="NCBIfam" id="TIGR00338">
    <property type="entry name" value="serB"/>
    <property type="match status" value="1"/>
</dbReference>
<dbReference type="SFLD" id="SFLDG01137">
    <property type="entry name" value="C1.6.1:_Phosphoserine_Phosphat"/>
    <property type="match status" value="1"/>
</dbReference>
<dbReference type="AlphaFoldDB" id="Q08MU6"/>
<dbReference type="SUPFAM" id="SSF56784">
    <property type="entry name" value="HAD-like"/>
    <property type="match status" value="1"/>
</dbReference>
<feature type="active site" description="Proton donor" evidence="14">
    <location>
        <position position="607"/>
    </location>
</feature>
<comment type="catalytic activity">
    <reaction evidence="13">
        <text>O-phospho-D-serine + H2O = D-serine + phosphate</text>
        <dbReference type="Rhea" id="RHEA:24873"/>
        <dbReference type="ChEBI" id="CHEBI:15377"/>
        <dbReference type="ChEBI" id="CHEBI:35247"/>
        <dbReference type="ChEBI" id="CHEBI:43474"/>
        <dbReference type="ChEBI" id="CHEBI:58680"/>
        <dbReference type="EC" id="3.1.3.3"/>
    </reaction>
</comment>
<comment type="catalytic activity">
    <reaction evidence="12">
        <text>O-phospho-L-serine + H2O = L-serine + phosphate</text>
        <dbReference type="Rhea" id="RHEA:21208"/>
        <dbReference type="ChEBI" id="CHEBI:15377"/>
        <dbReference type="ChEBI" id="CHEBI:33384"/>
        <dbReference type="ChEBI" id="CHEBI:43474"/>
        <dbReference type="ChEBI" id="CHEBI:57524"/>
        <dbReference type="EC" id="3.1.3.3"/>
    </reaction>
</comment>
<evidence type="ECO:0000256" key="10">
    <source>
        <dbReference type="ARBA" id="ARBA00023299"/>
    </source>
</evidence>
<dbReference type="GO" id="GO:0005737">
    <property type="term" value="C:cytoplasm"/>
    <property type="evidence" value="ECO:0007669"/>
    <property type="project" value="TreeGrafter"/>
</dbReference>
<feature type="active site" description="Nucleophile" evidence="14">
    <location>
        <position position="605"/>
    </location>
</feature>
<dbReference type="PANTHER" id="PTHR43344:SF2">
    <property type="entry name" value="PHOSPHOSERINE PHOSPHATASE"/>
    <property type="match status" value="1"/>
</dbReference>
<evidence type="ECO:0000256" key="8">
    <source>
        <dbReference type="ARBA" id="ARBA00022801"/>
    </source>
</evidence>
<dbReference type="SUPFAM" id="SSF55021">
    <property type="entry name" value="ACT-like"/>
    <property type="match status" value="1"/>
</dbReference>
<keyword evidence="9" id="KW-0460">Magnesium</keyword>
<evidence type="ECO:0000256" key="7">
    <source>
        <dbReference type="ARBA" id="ARBA00022723"/>
    </source>
</evidence>
<evidence type="ECO:0000256" key="3">
    <source>
        <dbReference type="ARBA" id="ARBA00009184"/>
    </source>
</evidence>
<evidence type="ECO:0000256" key="6">
    <source>
        <dbReference type="ARBA" id="ARBA00022605"/>
    </source>
</evidence>
<sequence>MDSAARGRNLDLPSDDLGLQLLHLPQGLFLARKVQPHRRQAHAALLQPQHQAASLEPPLELVSHRLVDSQIHPLQHRGQHRLRRQVELIRVHAHHIDRPARVPGLLHGLNGPQPIHPRRREDDVHALRHQVLPHLLAEGEVREAPRVAGHHRGLRVRRRHARPEARLELFDEGNLHAAHEANLSPLADEPRQRPHEEAPLLAAVDHRAHVGQGVRLALLVDQRTVHEEEVRARALRGHRLHRPLQHEPHRERERHVLIHQEPQVGLVVLRHLALDDHRGDAQGRDGRLALGQLRPERVLNLLRRGLLISGSHGLQTPRPQFQTPQRRVIERLVPTASQPQHESHPGLLRRGWGGCGSGRDFVHTRWFLFLAFACQEHRQDDKEDRVASRDHGHSQTSNTFTFWRITGTWLALESRSMPSHLTPQEPVLLTVIGRDHPGIASRLTGLLADAGAALLDIEQVVVQDRLTLCFLVRLPEKGDVLKELLFAAHELGVSLEFQSVPVPGGKPLPPPNRHVVTVVGRLLGARELHAVSECLAQHDANIERIQRLTEAELGSVEFHISLPLGREPEELKRALLELSMASNTFDVALQRESLYRRSKRLVVMDMDSTLIRIEVIDELARVHGVGEQVSRITERAMQGEMDYDESLRQRVALLKGLDARVLRDLASTLPLTEGAETLIPVLKRLGYRTAIISGGFSVAAEALKNRLGIDYAHSNMLEEAEGKLTGRTLGPIVNAKRKAELLESIAETEGILLDQVIAVGDGANDLLMLERAGLGIAFRAKRKLRQAADTSISSGGLDTILYLLGLTGRELQEVRMHLPGAREIQRSRG</sequence>
<evidence type="ECO:0000256" key="1">
    <source>
        <dbReference type="ARBA" id="ARBA00001946"/>
    </source>
</evidence>
<dbReference type="Gene3D" id="3.40.50.1000">
    <property type="entry name" value="HAD superfamily/HAD-like"/>
    <property type="match status" value="1"/>
</dbReference>
<dbReference type="EC" id="3.1.3.3" evidence="4"/>
<dbReference type="InterPro" id="IPR036412">
    <property type="entry name" value="HAD-like_sf"/>
</dbReference>
<evidence type="ECO:0000313" key="17">
    <source>
        <dbReference type="Proteomes" id="UP000032702"/>
    </source>
</evidence>
<dbReference type="SFLD" id="SFLDS00003">
    <property type="entry name" value="Haloacid_Dehalogenase"/>
    <property type="match status" value="1"/>
</dbReference>
<evidence type="ECO:0000256" key="13">
    <source>
        <dbReference type="ARBA" id="ARBA00048523"/>
    </source>
</evidence>
<evidence type="ECO:0000256" key="9">
    <source>
        <dbReference type="ARBA" id="ARBA00022842"/>
    </source>
</evidence>
<dbReference type="UniPathway" id="UPA00135">
    <property type="reaction ID" value="UER00198"/>
</dbReference>
<dbReference type="InterPro" id="IPR045865">
    <property type="entry name" value="ACT-like_dom_sf"/>
</dbReference>
<evidence type="ECO:0000256" key="5">
    <source>
        <dbReference type="ARBA" id="ARBA00015196"/>
    </source>
</evidence>
<evidence type="ECO:0000313" key="16">
    <source>
        <dbReference type="EMBL" id="EAU61802.1"/>
    </source>
</evidence>
<dbReference type="InterPro" id="IPR004469">
    <property type="entry name" value="PSP"/>
</dbReference>
<comment type="pathway">
    <text evidence="2">Amino-acid biosynthesis; L-serine biosynthesis; L-serine from 3-phospho-D-glycerate: step 3/3.</text>
</comment>
<dbReference type="NCBIfam" id="TIGR01488">
    <property type="entry name" value="HAD-SF-IB"/>
    <property type="match status" value="1"/>
</dbReference>
<dbReference type="PANTHER" id="PTHR43344">
    <property type="entry name" value="PHOSPHOSERINE PHOSPHATASE"/>
    <property type="match status" value="1"/>
</dbReference>
<dbReference type="SFLD" id="SFLDG01136">
    <property type="entry name" value="C1.6:_Phosphoserine_Phosphatas"/>
    <property type="match status" value="1"/>
</dbReference>
<comment type="similarity">
    <text evidence="3">Belongs to the HAD-like hydrolase superfamily. SerB family.</text>
</comment>
<dbReference type="FunFam" id="1.10.150.210:FF:000001">
    <property type="entry name" value="Phosphoserine phosphatase"/>
    <property type="match status" value="1"/>
</dbReference>
<dbReference type="SFLD" id="SFLDF00029">
    <property type="entry name" value="phosphoserine_phosphatase"/>
    <property type="match status" value="1"/>
</dbReference>
<dbReference type="InterPro" id="IPR050582">
    <property type="entry name" value="HAD-like_SerB"/>
</dbReference>
<keyword evidence="7" id="KW-0479">Metal-binding</keyword>
<dbReference type="Gene3D" id="3.30.70.260">
    <property type="match status" value="2"/>
</dbReference>
<organism evidence="16 17">
    <name type="scientific">Stigmatella aurantiaca (strain DW4/3-1)</name>
    <dbReference type="NCBI Taxonomy" id="378806"/>
    <lineage>
        <taxon>Bacteria</taxon>
        <taxon>Pseudomonadati</taxon>
        <taxon>Myxococcota</taxon>
        <taxon>Myxococcia</taxon>
        <taxon>Myxococcales</taxon>
        <taxon>Cystobacterineae</taxon>
        <taxon>Archangiaceae</taxon>
        <taxon>Stigmatella</taxon>
    </lineage>
</organism>
<dbReference type="PATRIC" id="fig|378806.16.peg.542"/>
<dbReference type="InterPro" id="IPR023214">
    <property type="entry name" value="HAD_sf"/>
</dbReference>
<evidence type="ECO:0000256" key="12">
    <source>
        <dbReference type="ARBA" id="ARBA00048138"/>
    </source>
</evidence>
<dbReference type="GO" id="GO:0036424">
    <property type="term" value="F:L-phosphoserine phosphatase activity"/>
    <property type="evidence" value="ECO:0007669"/>
    <property type="project" value="InterPro"/>
</dbReference>
<dbReference type="PROSITE" id="PS51671">
    <property type="entry name" value="ACT"/>
    <property type="match status" value="1"/>
</dbReference>
<evidence type="ECO:0000256" key="11">
    <source>
        <dbReference type="ARBA" id="ARBA00031693"/>
    </source>
</evidence>
<dbReference type="Pfam" id="PF21086">
    <property type="entry name" value="ACT_PSP_2"/>
    <property type="match status" value="1"/>
</dbReference>
<proteinExistence type="inferred from homology"/>
<dbReference type="GO" id="GO:0006564">
    <property type="term" value="P:L-serine biosynthetic process"/>
    <property type="evidence" value="ECO:0007669"/>
    <property type="project" value="UniProtKB-KW"/>
</dbReference>
<evidence type="ECO:0000256" key="4">
    <source>
        <dbReference type="ARBA" id="ARBA00012640"/>
    </source>
</evidence>
<dbReference type="InterPro" id="IPR002912">
    <property type="entry name" value="ACT_dom"/>
</dbReference>
<feature type="domain" description="ACT" evidence="15">
    <location>
        <begin position="428"/>
        <end position="502"/>
    </location>
</feature>
<evidence type="ECO:0000256" key="14">
    <source>
        <dbReference type="PIRSR" id="PIRSR604469-1"/>
    </source>
</evidence>
<accession>Q08MU6</accession>
<dbReference type="GO" id="GO:0000287">
    <property type="term" value="F:magnesium ion binding"/>
    <property type="evidence" value="ECO:0007669"/>
    <property type="project" value="TreeGrafter"/>
</dbReference>
<reference evidence="16 17" key="1">
    <citation type="submission" date="2006-04" db="EMBL/GenBank/DDBJ databases">
        <authorList>
            <person name="Nierman W.C."/>
        </authorList>
    </citation>
    <scope>NUCLEOTIDE SEQUENCE [LARGE SCALE GENOMIC DNA]</scope>
    <source>
        <strain evidence="16 17">DW4/3-1</strain>
    </source>
</reference>
<name>Q08MU6_STIAD</name>
<dbReference type="Proteomes" id="UP000032702">
    <property type="component" value="Unassembled WGS sequence"/>
</dbReference>
<protein>
    <recommendedName>
        <fullName evidence="5">Phosphoserine phosphatase</fullName>
        <ecNumber evidence="4">3.1.3.3</ecNumber>
    </recommendedName>
    <alternativeName>
        <fullName evidence="11">O-phosphoserine phosphohydrolase</fullName>
    </alternativeName>
</protein>